<dbReference type="Gene3D" id="3.30.70.100">
    <property type="match status" value="1"/>
</dbReference>
<evidence type="ECO:0000313" key="7">
    <source>
        <dbReference type="Proteomes" id="UP000092714"/>
    </source>
</evidence>
<proteinExistence type="inferred from homology"/>
<feature type="domain" description="Acylphosphatase-like" evidence="5">
    <location>
        <begin position="3"/>
        <end position="89"/>
    </location>
</feature>
<comment type="caution">
    <text evidence="3">Lacks conserved residue(s) required for the propagation of feature annotation.</text>
</comment>
<dbReference type="OrthoDB" id="9808093at2"/>
<dbReference type="PROSITE" id="PS51160">
    <property type="entry name" value="ACYLPHOSPHATASE_3"/>
    <property type="match status" value="1"/>
</dbReference>
<protein>
    <recommendedName>
        <fullName evidence="1">Acylphosphatase</fullName>
    </recommendedName>
    <alternativeName>
        <fullName evidence="2">Acylphosphate phosphohydrolase</fullName>
    </alternativeName>
</protein>
<dbReference type="AlphaFoldDB" id="A0A174W9K1"/>
<dbReference type="Pfam" id="PF00708">
    <property type="entry name" value="Acylphosphatase"/>
    <property type="match status" value="1"/>
</dbReference>
<evidence type="ECO:0000313" key="6">
    <source>
        <dbReference type="EMBL" id="OBY11725.1"/>
    </source>
</evidence>
<evidence type="ECO:0000256" key="3">
    <source>
        <dbReference type="PROSITE-ProRule" id="PRU00520"/>
    </source>
</evidence>
<accession>A0A174W9K1</accession>
<dbReference type="RefSeq" id="WP_055184822.1">
    <property type="nucleotide sequence ID" value="NZ_CABJAZ010000007.1"/>
</dbReference>
<dbReference type="Proteomes" id="UP000092714">
    <property type="component" value="Unassembled WGS sequence"/>
</dbReference>
<dbReference type="EMBL" id="MAPZ01000011">
    <property type="protein sequence ID" value="OBY11725.1"/>
    <property type="molecule type" value="Genomic_DNA"/>
</dbReference>
<reference evidence="6 7" key="1">
    <citation type="submission" date="2016-06" db="EMBL/GenBank/DDBJ databases">
        <authorList>
            <person name="Kjaerup R.B."/>
            <person name="Dalgaard T.S."/>
            <person name="Juul-Madsen H.R."/>
        </authorList>
    </citation>
    <scope>NUCLEOTIDE SEQUENCE [LARGE SCALE GENOMIC DNA]</scope>
    <source>
        <strain evidence="6 7">373-A1</strain>
    </source>
</reference>
<evidence type="ECO:0000256" key="2">
    <source>
        <dbReference type="ARBA" id="ARBA00032904"/>
    </source>
</evidence>
<dbReference type="SUPFAM" id="SSF54975">
    <property type="entry name" value="Acylphosphatase/BLUF domain-like"/>
    <property type="match status" value="1"/>
</dbReference>
<organism evidence="6 7">
    <name type="scientific">Clostridium paraputrificum</name>
    <dbReference type="NCBI Taxonomy" id="29363"/>
    <lineage>
        <taxon>Bacteria</taxon>
        <taxon>Bacillati</taxon>
        <taxon>Bacillota</taxon>
        <taxon>Clostridia</taxon>
        <taxon>Eubacteriales</taxon>
        <taxon>Clostridiaceae</taxon>
        <taxon>Clostridium</taxon>
    </lineage>
</organism>
<evidence type="ECO:0000256" key="1">
    <source>
        <dbReference type="ARBA" id="ARBA00015991"/>
    </source>
</evidence>
<keyword evidence="7" id="KW-1185">Reference proteome</keyword>
<evidence type="ECO:0000259" key="5">
    <source>
        <dbReference type="PROSITE" id="PS51160"/>
    </source>
</evidence>
<comment type="caution">
    <text evidence="6">The sequence shown here is derived from an EMBL/GenBank/DDBJ whole genome shotgun (WGS) entry which is preliminary data.</text>
</comment>
<comment type="similarity">
    <text evidence="4">Belongs to the acylphosphatase family.</text>
</comment>
<name>A0A174W9K1_9CLOT</name>
<sequence length="89" mass="9852">MIREKLIVSGQVAEGGIRYFAQMKASGLSLTGFAKRGAEGTILLEVQGEKNNIEKFKEVLRKGNGFFKVADIMSENISVIENEKIFSIK</sequence>
<dbReference type="InterPro" id="IPR001792">
    <property type="entry name" value="Acylphosphatase-like_dom"/>
</dbReference>
<dbReference type="InterPro" id="IPR036046">
    <property type="entry name" value="Acylphosphatase-like_dom_sf"/>
</dbReference>
<evidence type="ECO:0000256" key="4">
    <source>
        <dbReference type="RuleBase" id="RU004168"/>
    </source>
</evidence>
<gene>
    <name evidence="6" type="ORF">CP373A1_04885</name>
</gene>